<accession>A0ABX9LVG5</accession>
<organism evidence="2 3">
    <name type="scientific">Lactobacillus bombicola</name>
    <dbReference type="NCBI Taxonomy" id="1505723"/>
    <lineage>
        <taxon>Bacteria</taxon>
        <taxon>Bacillati</taxon>
        <taxon>Bacillota</taxon>
        <taxon>Bacilli</taxon>
        <taxon>Lactobacillales</taxon>
        <taxon>Lactobacillaceae</taxon>
        <taxon>Lactobacillus</taxon>
    </lineage>
</organism>
<feature type="region of interest" description="Disordered" evidence="1">
    <location>
        <begin position="1"/>
        <end position="24"/>
    </location>
</feature>
<name>A0ABX9LVG5_9LACO</name>
<keyword evidence="3" id="KW-1185">Reference proteome</keyword>
<feature type="compositionally biased region" description="Basic and acidic residues" evidence="1">
    <location>
        <begin position="1"/>
        <end position="19"/>
    </location>
</feature>
<proteinExistence type="predicted"/>
<evidence type="ECO:0000313" key="3">
    <source>
        <dbReference type="Proteomes" id="UP000283380"/>
    </source>
</evidence>
<evidence type="ECO:0000313" key="2">
    <source>
        <dbReference type="EMBL" id="RHW52870.1"/>
    </source>
</evidence>
<protein>
    <recommendedName>
        <fullName evidence="4">Phage protein</fullName>
    </recommendedName>
</protein>
<dbReference type="Proteomes" id="UP000283380">
    <property type="component" value="Unassembled WGS sequence"/>
</dbReference>
<evidence type="ECO:0000256" key="1">
    <source>
        <dbReference type="SAM" id="MobiDB-lite"/>
    </source>
</evidence>
<comment type="caution">
    <text evidence="2">The sequence shown here is derived from an EMBL/GenBank/DDBJ whole genome shotgun (WGS) entry which is preliminary data.</text>
</comment>
<evidence type="ECO:0008006" key="4">
    <source>
        <dbReference type="Google" id="ProtNLM"/>
    </source>
</evidence>
<gene>
    <name evidence="2" type="ORF">DS834_03015</name>
</gene>
<reference evidence="2 3" key="1">
    <citation type="submission" date="2018-07" db="EMBL/GenBank/DDBJ databases">
        <title>Genome sequences of six Lactobacillus spp. isolated from bumble bee guts.</title>
        <authorList>
            <person name="Motta E.V.S."/>
            <person name="Moran N.A."/>
        </authorList>
    </citation>
    <scope>NUCLEOTIDE SEQUENCE [LARGE SCALE GENOMIC DNA]</scope>
    <source>
        <strain evidence="2 3">BI-4G</strain>
    </source>
</reference>
<dbReference type="RefSeq" id="WP_118906836.1">
    <property type="nucleotide sequence ID" value="NZ_QOCU01000002.1"/>
</dbReference>
<sequence length="64" mass="7741">MNKLTEAREKANRKWDSKNKERKRYLNKRSTAKSFILNLATQEDLETIKKYVAQRENNLKNQKE</sequence>
<dbReference type="EMBL" id="QOCU01000002">
    <property type="protein sequence ID" value="RHW52870.1"/>
    <property type="molecule type" value="Genomic_DNA"/>
</dbReference>